<dbReference type="EMBL" id="PRDG01000001">
    <property type="protein sequence ID" value="MBP2622334.1"/>
    <property type="molecule type" value="Genomic_DNA"/>
</dbReference>
<keyword evidence="2" id="KW-0175">Coiled coil</keyword>
<dbReference type="InterPro" id="IPR006829">
    <property type="entry name" value="LXG_dom"/>
</dbReference>
<evidence type="ECO:0000313" key="5">
    <source>
        <dbReference type="Proteomes" id="UP001519296"/>
    </source>
</evidence>
<evidence type="ECO:0000256" key="1">
    <source>
        <dbReference type="ARBA" id="ARBA00034117"/>
    </source>
</evidence>
<gene>
    <name evidence="4" type="ORF">C4K46_00070</name>
</gene>
<sequence length="555" mass="63271">MTKMDLGASQEQAASFEAMCQAQVEAQAQLKTAVQRFLSDTESLKGQAFDSSRNYHSSVLLPLVQGQETATDVLKIAARKLPTEYVERVDSKSWSEEELNQKIAEAQTAIRALEALSKSLRSSSMPAQASKSQLDYNAKLIGTHQADKALYEEILAKLKAFDTYSASILDEYFQLKATIQTGIKESQGAWDEKTGTFKLPKNMSWSKELTEKHKAHQVESAYKQNLQEQYGFDQDTAEQIVQVKKGIDKKFSDKLQEEKDYILLLIIGRANYNTTMWDATAGDLTGYFSKNSFAEKTIISMTLEDIMIELGLSKTEAKKLNYNLRLQHEMSGMNISYSHADQFRDNDNQKYIAFKQNAERVYGAMTDTEFDNFWNTRLSVISGKNDFTHQSITMATYLRPGIYISDLYGGKWNVERVAGWKGDTTTAAFATPSIGADDYKADLDAVNLINRMRSDKVSYLQATNNYYTDLSKDQTNRASEFLEHEKLQDVKKTIFDYMVPNKTKRIGPNIEEQIPMTEDESKDYLKRNYEDSYNFIRNLEEENNEFHDYVGGNNE</sequence>
<comment type="similarity">
    <text evidence="1">In the N-terminal section; belongs to the LXG family.</text>
</comment>
<comment type="caution">
    <text evidence="4">The sequence shown here is derived from an EMBL/GenBank/DDBJ whole genome shotgun (WGS) entry which is preliminary data.</text>
</comment>
<evidence type="ECO:0000256" key="2">
    <source>
        <dbReference type="SAM" id="Coils"/>
    </source>
</evidence>
<organism evidence="4 5">
    <name type="scientific">Streptococcus oricebi</name>
    <dbReference type="NCBI Taxonomy" id="1547447"/>
    <lineage>
        <taxon>Bacteria</taxon>
        <taxon>Bacillati</taxon>
        <taxon>Bacillota</taxon>
        <taxon>Bacilli</taxon>
        <taxon>Lactobacillales</taxon>
        <taxon>Streptococcaceae</taxon>
        <taxon>Streptococcus</taxon>
    </lineage>
</organism>
<dbReference type="RefSeq" id="WP_209626163.1">
    <property type="nucleotide sequence ID" value="NZ_PRDG01000001.1"/>
</dbReference>
<feature type="domain" description="LXG" evidence="3">
    <location>
        <begin position="1"/>
        <end position="226"/>
    </location>
</feature>
<proteinExistence type="inferred from homology"/>
<dbReference type="Pfam" id="PF04740">
    <property type="entry name" value="LXG"/>
    <property type="match status" value="1"/>
</dbReference>
<name>A0ABS5B0I0_9STRE</name>
<evidence type="ECO:0000259" key="3">
    <source>
        <dbReference type="PROSITE" id="PS51756"/>
    </source>
</evidence>
<protein>
    <recommendedName>
        <fullName evidence="3">LXG domain-containing protein</fullName>
    </recommendedName>
</protein>
<dbReference type="Proteomes" id="UP001519296">
    <property type="component" value="Unassembled WGS sequence"/>
</dbReference>
<reference evidence="4 5" key="1">
    <citation type="submission" date="2018-02" db="EMBL/GenBank/DDBJ databases">
        <title>Draft genome sequence of Streptococcus oricebi CCUG 70868T type strain.</title>
        <authorList>
            <person name="Mendez V."/>
            <person name="Salva-Serra F."/>
            <person name="Jaen-Luchoro D."/>
            <person name="Gonzales-Siles L."/>
            <person name="Karlsson R."/>
            <person name="Engstrom-Jakobsson H."/>
            <person name="Busquets A."/>
            <person name="Gomila M."/>
            <person name="Pineiro-Iglesias B."/>
            <person name="Bennasar-Figueras A."/>
            <person name="Seeger M."/>
            <person name="Moore E."/>
        </authorList>
    </citation>
    <scope>NUCLEOTIDE SEQUENCE [LARGE SCALE GENOMIC DNA]</scope>
    <source>
        <strain evidence="4 5">CCUG 70868</strain>
    </source>
</reference>
<keyword evidence="5" id="KW-1185">Reference proteome</keyword>
<feature type="coiled-coil region" evidence="2">
    <location>
        <begin position="96"/>
        <end position="123"/>
    </location>
</feature>
<evidence type="ECO:0000313" key="4">
    <source>
        <dbReference type="EMBL" id="MBP2622334.1"/>
    </source>
</evidence>
<dbReference type="PROSITE" id="PS51756">
    <property type="entry name" value="LXG"/>
    <property type="match status" value="1"/>
</dbReference>
<accession>A0ABS5B0I0</accession>